<organism evidence="4 5">
    <name type="scientific">[Pantoea] beijingensis</name>
    <dbReference type="NCBI Taxonomy" id="1324864"/>
    <lineage>
        <taxon>Bacteria</taxon>
        <taxon>Pseudomonadati</taxon>
        <taxon>Pseudomonadota</taxon>
        <taxon>Gammaproteobacteria</taxon>
        <taxon>Enterobacterales</taxon>
        <taxon>Erwiniaceae</taxon>
        <taxon>Erwinia</taxon>
    </lineage>
</organism>
<dbReference type="PROSITE" id="PS51257">
    <property type="entry name" value="PROKAR_LIPOPROTEIN"/>
    <property type="match status" value="1"/>
</dbReference>
<dbReference type="PANTHER" id="PTHR38108">
    <property type="entry name" value="UPF0319 PROTEIN YCCT"/>
    <property type="match status" value="1"/>
</dbReference>
<evidence type="ECO:0000313" key="5">
    <source>
        <dbReference type="Proteomes" id="UP000288794"/>
    </source>
</evidence>
<evidence type="ECO:0000313" key="4">
    <source>
        <dbReference type="EMBL" id="RWR01984.1"/>
    </source>
</evidence>
<dbReference type="AlphaFoldDB" id="A0A443ICY6"/>
<dbReference type="Proteomes" id="UP000288794">
    <property type="component" value="Unassembled WGS sequence"/>
</dbReference>
<dbReference type="NCBIfam" id="NF002967">
    <property type="entry name" value="PRK03641.1"/>
    <property type="match status" value="1"/>
</dbReference>
<dbReference type="RefSeq" id="WP_128177987.1">
    <property type="nucleotide sequence ID" value="NZ_CP071409.1"/>
</dbReference>
<protein>
    <recommendedName>
        <fullName evidence="3">UPF0319 protein ED28_10135</fullName>
    </recommendedName>
</protein>
<evidence type="ECO:0000256" key="3">
    <source>
        <dbReference type="HAMAP-Rule" id="MF_00789"/>
    </source>
</evidence>
<dbReference type="EMBL" id="JMEE01000031">
    <property type="protein sequence ID" value="RWR01984.1"/>
    <property type="molecule type" value="Genomic_DNA"/>
</dbReference>
<keyword evidence="5" id="KW-1185">Reference proteome</keyword>
<gene>
    <name evidence="4" type="ORF">ED28_10135</name>
</gene>
<proteinExistence type="inferred from homology"/>
<comment type="similarity">
    <text evidence="1 3">Belongs to the UPF0319 family.</text>
</comment>
<reference evidence="4 5" key="1">
    <citation type="submission" date="2014-04" db="EMBL/GenBank/DDBJ databases">
        <title>Draft genome sequence of Pantoea beijingensis strain LMG 27579, an emerging pathogen to Pleurotus eryngii with potential industrial application.</title>
        <authorList>
            <person name="Xu F."/>
            <person name="Liu Y."/>
            <person name="Wang S."/>
            <person name="Yin Y."/>
            <person name="Ma Y."/>
            <person name="Zhao S."/>
            <person name="Rong C."/>
        </authorList>
    </citation>
    <scope>NUCLEOTIDE SEQUENCE [LARGE SCALE GENOMIC DNA]</scope>
    <source>
        <strain evidence="4 5">LMG 27579</strain>
    </source>
</reference>
<name>A0A443ICY6_9GAMM</name>
<evidence type="ECO:0000256" key="1">
    <source>
        <dbReference type="ARBA" id="ARBA00008490"/>
    </source>
</evidence>
<feature type="chain" id="PRO_5019595109" description="UPF0319 protein ED28_10135" evidence="3">
    <location>
        <begin position="22"/>
        <end position="214"/>
    </location>
</feature>
<sequence precursor="true">MKLHLVLSGLLALLVAASCQATTLKLAPEIDLLVLDGRKISGSLLRGAEGLELERGEHQLLFRVEKTLHQPPHSVEKLYVSVPLIVTFDTQVKSVSIQLPPLNNLRDGKIFNKAPTFHLVDESNNVLATKRDRLMLAPDVDVEQAMVAYNRDQKVASVPRFAVPQSITHVQRFFPTDIASNASSAERLLQLWYHQVDTATRQRLILWMKALRAC</sequence>
<feature type="signal peptide" evidence="3">
    <location>
        <begin position="1"/>
        <end position="21"/>
    </location>
</feature>
<dbReference type="PANTHER" id="PTHR38108:SF1">
    <property type="entry name" value="UPF0319 PROTEIN YCCT"/>
    <property type="match status" value="1"/>
</dbReference>
<dbReference type="Pfam" id="PF09829">
    <property type="entry name" value="DUF2057"/>
    <property type="match status" value="1"/>
</dbReference>
<dbReference type="InterPro" id="IPR018635">
    <property type="entry name" value="UPF0319"/>
</dbReference>
<evidence type="ECO:0000256" key="2">
    <source>
        <dbReference type="ARBA" id="ARBA00022729"/>
    </source>
</evidence>
<keyword evidence="2 3" id="KW-0732">Signal</keyword>
<comment type="caution">
    <text evidence="4">The sequence shown here is derived from an EMBL/GenBank/DDBJ whole genome shotgun (WGS) entry which is preliminary data.</text>
</comment>
<dbReference type="HAMAP" id="MF_00789">
    <property type="entry name" value="UPF0319"/>
    <property type="match status" value="1"/>
</dbReference>
<accession>A0A443ICY6</accession>